<dbReference type="InterPro" id="IPR007919">
    <property type="entry name" value="UPF0220"/>
</dbReference>
<dbReference type="PANTHER" id="PTHR13180">
    <property type="entry name" value="SMALL MEMBRANE PROTEIN-RELATED"/>
    <property type="match status" value="1"/>
</dbReference>
<keyword evidence="8" id="KW-1185">Reference proteome</keyword>
<sequence length="168" mass="17899">MPRLCRFPVPKLPSSPVLRSAGVYTSGALFSLGFFLLLDAAVYSKHASGGDVHITIVDWIPLICSVLGMLVINSIERSRLNANTFSHSGNDVTWKARSVLFIGLALMAGGLAGAASVLVMKYVVPGYPWPTLGFGVAGVMGSASVMLSCIVLWVSQNIEDDYTYSLSL</sequence>
<proteinExistence type="inferred from homology"/>
<organism evidence="7 8">
    <name type="scientific">Tuber aestivum</name>
    <name type="common">summer truffle</name>
    <dbReference type="NCBI Taxonomy" id="59557"/>
    <lineage>
        <taxon>Eukaryota</taxon>
        <taxon>Fungi</taxon>
        <taxon>Dikarya</taxon>
        <taxon>Ascomycota</taxon>
        <taxon>Pezizomycotina</taxon>
        <taxon>Pezizomycetes</taxon>
        <taxon>Pezizales</taxon>
        <taxon>Tuberaceae</taxon>
        <taxon>Tuber</taxon>
    </lineage>
</organism>
<dbReference type="Proteomes" id="UP001412239">
    <property type="component" value="Unassembled WGS sequence"/>
</dbReference>
<protein>
    <submittedName>
        <fullName evidence="7">Uncharacterized protein</fullName>
    </submittedName>
</protein>
<evidence type="ECO:0000313" key="7">
    <source>
        <dbReference type="EMBL" id="CUS11961.1"/>
    </source>
</evidence>
<reference evidence="7" key="1">
    <citation type="submission" date="2015-10" db="EMBL/GenBank/DDBJ databases">
        <authorList>
            <person name="Regsiter A."/>
            <person name="william w."/>
        </authorList>
    </citation>
    <scope>NUCLEOTIDE SEQUENCE</scope>
    <source>
        <strain evidence="7">Montdore</strain>
    </source>
</reference>
<evidence type="ECO:0000256" key="3">
    <source>
        <dbReference type="ARBA" id="ARBA00022692"/>
    </source>
</evidence>
<feature type="transmembrane region" description="Helical" evidence="6">
    <location>
        <begin position="21"/>
        <end position="44"/>
    </location>
</feature>
<keyword evidence="5 6" id="KW-0472">Membrane</keyword>
<evidence type="ECO:0000256" key="2">
    <source>
        <dbReference type="ARBA" id="ARBA00005335"/>
    </source>
</evidence>
<dbReference type="EMBL" id="LN891008">
    <property type="protein sequence ID" value="CUS11961.1"/>
    <property type="molecule type" value="Genomic_DNA"/>
</dbReference>
<dbReference type="Pfam" id="PF05255">
    <property type="entry name" value="UPF0220"/>
    <property type="match status" value="1"/>
</dbReference>
<accession>A0A292PYT7</accession>
<evidence type="ECO:0000256" key="4">
    <source>
        <dbReference type="ARBA" id="ARBA00022989"/>
    </source>
</evidence>
<keyword evidence="4 6" id="KW-1133">Transmembrane helix</keyword>
<evidence type="ECO:0000256" key="1">
    <source>
        <dbReference type="ARBA" id="ARBA00004141"/>
    </source>
</evidence>
<comment type="similarity">
    <text evidence="2">Belongs to the UPF0220 family.</text>
</comment>
<comment type="subcellular location">
    <subcellularLocation>
        <location evidence="1">Membrane</location>
        <topology evidence="1">Multi-pass membrane protein</topology>
    </subcellularLocation>
</comment>
<dbReference type="GO" id="GO:0016020">
    <property type="term" value="C:membrane"/>
    <property type="evidence" value="ECO:0007669"/>
    <property type="project" value="UniProtKB-SubCell"/>
</dbReference>
<feature type="transmembrane region" description="Helical" evidence="6">
    <location>
        <begin position="56"/>
        <end position="75"/>
    </location>
</feature>
<evidence type="ECO:0000256" key="5">
    <source>
        <dbReference type="ARBA" id="ARBA00023136"/>
    </source>
</evidence>
<gene>
    <name evidence="7" type="ORF">GSTUAT00004009001</name>
</gene>
<keyword evidence="3 6" id="KW-0812">Transmembrane</keyword>
<evidence type="ECO:0000313" key="8">
    <source>
        <dbReference type="Proteomes" id="UP001412239"/>
    </source>
</evidence>
<dbReference type="AlphaFoldDB" id="A0A292PYT7"/>
<feature type="transmembrane region" description="Helical" evidence="6">
    <location>
        <begin position="132"/>
        <end position="154"/>
    </location>
</feature>
<feature type="transmembrane region" description="Helical" evidence="6">
    <location>
        <begin position="96"/>
        <end position="120"/>
    </location>
</feature>
<name>A0A292PYT7_9PEZI</name>
<evidence type="ECO:0000256" key="6">
    <source>
        <dbReference type="SAM" id="Phobius"/>
    </source>
</evidence>